<sequence>MQPLNCWHRGVVGLVSGSGGMGHYLLLVEQEMEAEGSRPQLGQTGKGATARHFDTFAALVCNHQHLLKGSEEPLTDMEVKRILTAGLYSPYITQEVKAAMERNSWTIYTASNAKLINLMSATVNACANQMAAFYSGLPAALRQPPHAQPTAGSQQAPAPRPTPQPTNSQPVKAISAAPAPPSEATVCAWLNSSICLPYGPKGAQARDYLRQQDICFQCRQQGQMSHSCPTFQPQVVPLMPAPTQAPAQAPPTTP</sequence>
<name>A0A1E3HZZ3_9TREE</name>
<dbReference type="RefSeq" id="XP_018996272.1">
    <property type="nucleotide sequence ID" value="XM_019135869.1"/>
</dbReference>
<protein>
    <recommendedName>
        <fullName evidence="4">CCHC-type domain-containing protein</fullName>
    </recommendedName>
</protein>
<evidence type="ECO:0000313" key="3">
    <source>
        <dbReference type="Proteomes" id="UP000094065"/>
    </source>
</evidence>
<accession>A0A1E3HZZ3</accession>
<comment type="caution">
    <text evidence="2">The sequence shown here is derived from an EMBL/GenBank/DDBJ whole genome shotgun (WGS) entry which is preliminary data.</text>
</comment>
<dbReference type="EMBL" id="AWGJ01000003">
    <property type="protein sequence ID" value="ODN81953.1"/>
    <property type="molecule type" value="Genomic_DNA"/>
</dbReference>
<evidence type="ECO:0000256" key="1">
    <source>
        <dbReference type="SAM" id="MobiDB-lite"/>
    </source>
</evidence>
<evidence type="ECO:0008006" key="4">
    <source>
        <dbReference type="Google" id="ProtNLM"/>
    </source>
</evidence>
<dbReference type="AlphaFoldDB" id="A0A1E3HZZ3"/>
<reference evidence="2 3" key="1">
    <citation type="submission" date="2016-06" db="EMBL/GenBank/DDBJ databases">
        <title>Evolution of pathogenesis and genome organization in the Tremellales.</title>
        <authorList>
            <person name="Cuomo C."/>
            <person name="Litvintseva A."/>
            <person name="Heitman J."/>
            <person name="Chen Y."/>
            <person name="Sun S."/>
            <person name="Springer D."/>
            <person name="Dromer F."/>
            <person name="Young S."/>
            <person name="Zeng Q."/>
            <person name="Chapman S."/>
            <person name="Gujja S."/>
            <person name="Saif S."/>
            <person name="Birren B."/>
        </authorList>
    </citation>
    <scope>NUCLEOTIDE SEQUENCE [LARGE SCALE GENOMIC DNA]</scope>
    <source>
        <strain evidence="2 3">CBS 6039</strain>
    </source>
</reference>
<feature type="region of interest" description="Disordered" evidence="1">
    <location>
        <begin position="143"/>
        <end position="177"/>
    </location>
</feature>
<organism evidence="2 3">
    <name type="scientific">Cryptococcus amylolentus CBS 6039</name>
    <dbReference type="NCBI Taxonomy" id="1295533"/>
    <lineage>
        <taxon>Eukaryota</taxon>
        <taxon>Fungi</taxon>
        <taxon>Dikarya</taxon>
        <taxon>Basidiomycota</taxon>
        <taxon>Agaricomycotina</taxon>
        <taxon>Tremellomycetes</taxon>
        <taxon>Tremellales</taxon>
        <taxon>Cryptococcaceae</taxon>
        <taxon>Cryptococcus</taxon>
    </lineage>
</organism>
<keyword evidence="3" id="KW-1185">Reference proteome</keyword>
<evidence type="ECO:0000313" key="2">
    <source>
        <dbReference type="EMBL" id="ODN81953.1"/>
    </source>
</evidence>
<dbReference type="Proteomes" id="UP000094065">
    <property type="component" value="Unassembled WGS sequence"/>
</dbReference>
<dbReference type="GeneID" id="30153598"/>
<gene>
    <name evidence="2" type="ORF">L202_02289</name>
</gene>
<proteinExistence type="predicted"/>